<proteinExistence type="predicted"/>
<protein>
    <recommendedName>
        <fullName evidence="4">DUF218 domain-containing protein</fullName>
    </recommendedName>
</protein>
<evidence type="ECO:0000313" key="3">
    <source>
        <dbReference type="Proteomes" id="UP000249467"/>
    </source>
</evidence>
<sequence>MFDLLTNILIWIIAIPIFVILFRAIPKDWFRLFGLVIFTALVAIIFANFRFVEEPIPKIVIEFLSFPFTLVGILLLLLFFNYVLRLKDLKIKSGEKVDNKGAEGKIKIVTKEILIVLILFAIATNNATSELFNCYLEQQAANAVEQSYRRPVLNLSERELQDFRQGVFDIIVVLAENPPYEPRLQEAIKLWNAANQQQKPYILLSGGRRTTYPPTKGYPCFTPAEAPPNRTKENVRDAIASRAGIPNIGLRYDPRYEGFFTNPASPSESIPQIDLTEADQMCEALINMPNIAGIRPFVIIEPVGMSVRSSGDEIGKLIKSLEKNKLLREDTRNSRRLLLITSPIEATRSFLSFRNQDLNASLTTASYPLDIHSDLGGQCPWPIGKQFKLKPRYFLFNAEALVKSERAWTEVKELVFYTLRFWLRPPLSDERPYFPKQPAMLAPRKYIAMQVLLTK</sequence>
<dbReference type="Proteomes" id="UP000249467">
    <property type="component" value="Unassembled WGS sequence"/>
</dbReference>
<accession>A0A2W4WFQ2</accession>
<name>A0A2W4WFQ2_9CYAN</name>
<reference evidence="2 3" key="2">
    <citation type="submission" date="2018-06" db="EMBL/GenBank/DDBJ databases">
        <title>Metagenomic assembly of (sub)arctic Cyanobacteria and their associated microbiome from non-axenic cultures.</title>
        <authorList>
            <person name="Baurain D."/>
        </authorList>
    </citation>
    <scope>NUCLEOTIDE SEQUENCE [LARGE SCALE GENOMIC DNA]</scope>
    <source>
        <strain evidence="2">ULC066bin1</strain>
    </source>
</reference>
<keyword evidence="1" id="KW-0472">Membrane</keyword>
<dbReference type="EMBL" id="QBML01000005">
    <property type="protein sequence ID" value="PZO43332.1"/>
    <property type="molecule type" value="Genomic_DNA"/>
</dbReference>
<gene>
    <name evidence="2" type="ORF">DCF19_05130</name>
</gene>
<evidence type="ECO:0008006" key="4">
    <source>
        <dbReference type="Google" id="ProtNLM"/>
    </source>
</evidence>
<evidence type="ECO:0000313" key="2">
    <source>
        <dbReference type="EMBL" id="PZO43332.1"/>
    </source>
</evidence>
<feature type="transmembrane region" description="Helical" evidence="1">
    <location>
        <begin position="6"/>
        <end position="25"/>
    </location>
</feature>
<reference evidence="2 3" key="1">
    <citation type="submission" date="2018-04" db="EMBL/GenBank/DDBJ databases">
        <authorList>
            <person name="Go L.Y."/>
            <person name="Mitchell J.A."/>
        </authorList>
    </citation>
    <scope>NUCLEOTIDE SEQUENCE [LARGE SCALE GENOMIC DNA]</scope>
    <source>
        <strain evidence="2">ULC066bin1</strain>
    </source>
</reference>
<feature type="transmembrane region" description="Helical" evidence="1">
    <location>
        <begin position="63"/>
        <end position="84"/>
    </location>
</feature>
<keyword evidence="1" id="KW-0812">Transmembrane</keyword>
<organism evidence="2 3">
    <name type="scientific">Pseudanabaena frigida</name>
    <dbReference type="NCBI Taxonomy" id="945775"/>
    <lineage>
        <taxon>Bacteria</taxon>
        <taxon>Bacillati</taxon>
        <taxon>Cyanobacteriota</taxon>
        <taxon>Cyanophyceae</taxon>
        <taxon>Pseudanabaenales</taxon>
        <taxon>Pseudanabaenaceae</taxon>
        <taxon>Pseudanabaena</taxon>
    </lineage>
</organism>
<evidence type="ECO:0000256" key="1">
    <source>
        <dbReference type="SAM" id="Phobius"/>
    </source>
</evidence>
<keyword evidence="1" id="KW-1133">Transmembrane helix</keyword>
<comment type="caution">
    <text evidence="2">The sequence shown here is derived from an EMBL/GenBank/DDBJ whole genome shotgun (WGS) entry which is preliminary data.</text>
</comment>
<feature type="transmembrane region" description="Helical" evidence="1">
    <location>
        <begin position="32"/>
        <end position="51"/>
    </location>
</feature>
<dbReference type="AlphaFoldDB" id="A0A2W4WFQ2"/>